<reference evidence="5" key="1">
    <citation type="submission" date="2018-01" db="EMBL/GenBank/DDBJ databases">
        <authorList>
            <person name="Kerou L M."/>
        </authorList>
    </citation>
    <scope>NUCLEOTIDE SEQUENCE [LARGE SCALE GENOMIC DNA]</scope>
    <source>
        <strain evidence="5">SCU2</strain>
    </source>
</reference>
<dbReference type="InterPro" id="IPR009097">
    <property type="entry name" value="Cyclic_Pdiesterase"/>
</dbReference>
<dbReference type="NCBIfam" id="TIGR02258">
    <property type="entry name" value="2_5_ligase"/>
    <property type="match status" value="1"/>
</dbReference>
<gene>
    <name evidence="4" type="ORF">NCAV_1750</name>
</gene>
<dbReference type="EMBL" id="LT981265">
    <property type="protein sequence ID" value="SPC34913.1"/>
    <property type="molecule type" value="Genomic_DNA"/>
</dbReference>
<feature type="short sequence motif" description="HXTX 1" evidence="2">
    <location>
        <begin position="43"/>
        <end position="46"/>
    </location>
</feature>
<comment type="function">
    <text evidence="2">Hydrolyzes RNA 2',3'-cyclic phosphodiester to an RNA 2'-phosphomonoester.</text>
</comment>
<name>A0A2K5ATF4_9ARCH</name>
<evidence type="ECO:0000256" key="2">
    <source>
        <dbReference type="HAMAP-Rule" id="MF_01940"/>
    </source>
</evidence>
<organism evidence="4 5">
    <name type="scientific">Candidatus Nitrosocaldus cavascurensis</name>
    <dbReference type="NCBI Taxonomy" id="2058097"/>
    <lineage>
        <taxon>Archaea</taxon>
        <taxon>Nitrososphaerota</taxon>
        <taxon>Nitrososphaeria</taxon>
        <taxon>Candidatus Nitrosocaldales</taxon>
        <taxon>Candidatus Nitrosocaldaceae</taxon>
        <taxon>Candidatus Nitrosocaldus</taxon>
    </lineage>
</organism>
<evidence type="ECO:0000259" key="3">
    <source>
        <dbReference type="Pfam" id="PF02834"/>
    </source>
</evidence>
<dbReference type="SUPFAM" id="SSF55144">
    <property type="entry name" value="LigT-like"/>
    <property type="match status" value="1"/>
</dbReference>
<dbReference type="PANTHER" id="PTHR35561">
    <property type="entry name" value="RNA 2',3'-CYCLIC PHOSPHODIESTERASE"/>
    <property type="match status" value="1"/>
</dbReference>
<sequence length="204" mass="22811">MNMRVFIAMDVKDEGSIANMLKVQREFMSLGLNAKPVSKEQLHFTLLFLGEIDSIMLERVKERLSNMIFEPVNVVYRGVGAFPSMKHPRIIWVGVDPNTTSKLTDIARGVEDRLKPLGFKSDKQFTPHITLLRVKEGNSNRTRSRRSEDVGGDALATAIGKHSSTYFGSDTLDEIKVKKSDLMREGPVYTDMFSIKASSGLGSK</sequence>
<protein>
    <recommendedName>
        <fullName evidence="2">RNA 2',3'-cyclic phosphodiesterase</fullName>
        <shortName evidence="2">RNA 2',3'-CPDase</shortName>
        <ecNumber evidence="2">3.1.4.58</ecNumber>
    </recommendedName>
</protein>
<feature type="active site" description="Proton donor" evidence="2">
    <location>
        <position position="43"/>
    </location>
</feature>
<dbReference type="KEGG" id="ncv:NCAV_1750"/>
<comment type="catalytic activity">
    <reaction evidence="2">
        <text>a 3'-end 2',3'-cyclophospho-ribonucleotide-RNA + H2O = a 3'-end 2'-phospho-ribonucleotide-RNA + H(+)</text>
        <dbReference type="Rhea" id="RHEA:11828"/>
        <dbReference type="Rhea" id="RHEA-COMP:10464"/>
        <dbReference type="Rhea" id="RHEA-COMP:17353"/>
        <dbReference type="ChEBI" id="CHEBI:15377"/>
        <dbReference type="ChEBI" id="CHEBI:15378"/>
        <dbReference type="ChEBI" id="CHEBI:83064"/>
        <dbReference type="ChEBI" id="CHEBI:173113"/>
        <dbReference type="EC" id="3.1.4.58"/>
    </reaction>
</comment>
<feature type="domain" description="Phosphoesterase HXTX" evidence="3">
    <location>
        <begin position="93"/>
        <end position="140"/>
    </location>
</feature>
<dbReference type="EC" id="3.1.4.58" evidence="2"/>
<comment type="similarity">
    <text evidence="2">Belongs to the 2H phosphoesterase superfamily. ThpR family.</text>
</comment>
<dbReference type="Gene3D" id="3.90.1140.10">
    <property type="entry name" value="Cyclic phosphodiesterase"/>
    <property type="match status" value="1"/>
</dbReference>
<evidence type="ECO:0000313" key="5">
    <source>
        <dbReference type="Proteomes" id="UP000236248"/>
    </source>
</evidence>
<evidence type="ECO:0000256" key="1">
    <source>
        <dbReference type="ARBA" id="ARBA00022801"/>
    </source>
</evidence>
<feature type="domain" description="Phosphoesterase HXTX" evidence="3">
    <location>
        <begin position="19"/>
        <end position="92"/>
    </location>
</feature>
<keyword evidence="1 2" id="KW-0378">Hydrolase</keyword>
<dbReference type="AlphaFoldDB" id="A0A2K5ATF4"/>
<evidence type="ECO:0000313" key="4">
    <source>
        <dbReference type="EMBL" id="SPC34913.1"/>
    </source>
</evidence>
<dbReference type="InterPro" id="IPR014051">
    <property type="entry name" value="Phosphoesterase_HXTX"/>
</dbReference>
<dbReference type="HAMAP" id="MF_01940">
    <property type="entry name" value="RNA_CPDase"/>
    <property type="match status" value="1"/>
</dbReference>
<dbReference type="PANTHER" id="PTHR35561:SF1">
    <property type="entry name" value="RNA 2',3'-CYCLIC PHOSPHODIESTERASE"/>
    <property type="match status" value="1"/>
</dbReference>
<feature type="active site" description="Proton acceptor" evidence="2">
    <location>
        <position position="128"/>
    </location>
</feature>
<dbReference type="Proteomes" id="UP000236248">
    <property type="component" value="Chromosome NCAV"/>
</dbReference>
<dbReference type="GO" id="GO:0008664">
    <property type="term" value="F:RNA 2',3'-cyclic 3'-phosphodiesterase activity"/>
    <property type="evidence" value="ECO:0007669"/>
    <property type="project" value="UniProtKB-EC"/>
</dbReference>
<feature type="short sequence motif" description="HXTX 2" evidence="2">
    <location>
        <begin position="128"/>
        <end position="131"/>
    </location>
</feature>
<dbReference type="GO" id="GO:0004113">
    <property type="term" value="F:2',3'-cyclic-nucleotide 3'-phosphodiesterase activity"/>
    <property type="evidence" value="ECO:0007669"/>
    <property type="project" value="InterPro"/>
</dbReference>
<keyword evidence="5" id="KW-1185">Reference proteome</keyword>
<dbReference type="InterPro" id="IPR004175">
    <property type="entry name" value="RNA_CPDase"/>
</dbReference>
<accession>A0A2K5ATF4</accession>
<dbReference type="Pfam" id="PF02834">
    <property type="entry name" value="LigT_PEase"/>
    <property type="match status" value="2"/>
</dbReference>
<proteinExistence type="inferred from homology"/>